<evidence type="ECO:0000313" key="1">
    <source>
        <dbReference type="EMBL" id="CAK0846619.1"/>
    </source>
</evidence>
<proteinExistence type="predicted"/>
<keyword evidence="2" id="KW-1185">Reference proteome</keyword>
<evidence type="ECO:0000313" key="2">
    <source>
        <dbReference type="Proteomes" id="UP001189429"/>
    </source>
</evidence>
<protein>
    <submittedName>
        <fullName evidence="1">Uncharacterized protein</fullName>
    </submittedName>
</protein>
<accession>A0ABN9TKY1</accession>
<dbReference type="EMBL" id="CAUYUJ010014837">
    <property type="protein sequence ID" value="CAK0846619.1"/>
    <property type="molecule type" value="Genomic_DNA"/>
</dbReference>
<dbReference type="PANTHER" id="PTHR36897">
    <property type="entry name" value="OS10G0351100-LIKE PROTEIN"/>
    <property type="match status" value="1"/>
</dbReference>
<name>A0ABN9TKY1_9DINO</name>
<dbReference type="Proteomes" id="UP001189429">
    <property type="component" value="Unassembled WGS sequence"/>
</dbReference>
<organism evidence="1 2">
    <name type="scientific">Prorocentrum cordatum</name>
    <dbReference type="NCBI Taxonomy" id="2364126"/>
    <lineage>
        <taxon>Eukaryota</taxon>
        <taxon>Sar</taxon>
        <taxon>Alveolata</taxon>
        <taxon>Dinophyceae</taxon>
        <taxon>Prorocentrales</taxon>
        <taxon>Prorocentraceae</taxon>
        <taxon>Prorocentrum</taxon>
    </lineage>
</organism>
<dbReference type="PANTHER" id="PTHR36897:SF2">
    <property type="entry name" value="OS10G0350800 PROTEIN"/>
    <property type="match status" value="1"/>
</dbReference>
<gene>
    <name evidence="1" type="ORF">PCOR1329_LOCUS40080</name>
</gene>
<reference evidence="1" key="1">
    <citation type="submission" date="2023-10" db="EMBL/GenBank/DDBJ databases">
        <authorList>
            <person name="Chen Y."/>
            <person name="Shah S."/>
            <person name="Dougan E. K."/>
            <person name="Thang M."/>
            <person name="Chan C."/>
        </authorList>
    </citation>
    <scope>NUCLEOTIDE SEQUENCE [LARGE SCALE GENOMIC DNA]</scope>
</reference>
<sequence length="172" mass="19724">MRTGRRSRSERLGFDLAGRSRSASCIWRPSRCVASRATGARGPRTGPALARTRLVSPQERKRYADINKVARWFGILLAVSIGVWNREQSPFYCQEAHLLAIKDEEKQHRRLVRYYKSLGFKTLREEDELTFQDAVTWGGEGTLMNVDADDFMRQWTPVVRQLAGIQMPTPPK</sequence>
<comment type="caution">
    <text evidence="1">The sequence shown here is derived from an EMBL/GenBank/DDBJ whole genome shotgun (WGS) entry which is preliminary data.</text>
</comment>